<dbReference type="SUPFAM" id="SSF52058">
    <property type="entry name" value="L domain-like"/>
    <property type="match status" value="1"/>
</dbReference>
<protein>
    <submittedName>
        <fullName evidence="1">Uncharacterized protein</fullName>
    </submittedName>
</protein>
<dbReference type="InterPro" id="IPR032675">
    <property type="entry name" value="LRR_dom_sf"/>
</dbReference>
<organism evidence="1 2">
    <name type="scientific">Hibiscus sabdariffa</name>
    <name type="common">roselle</name>
    <dbReference type="NCBI Taxonomy" id="183260"/>
    <lineage>
        <taxon>Eukaryota</taxon>
        <taxon>Viridiplantae</taxon>
        <taxon>Streptophyta</taxon>
        <taxon>Embryophyta</taxon>
        <taxon>Tracheophyta</taxon>
        <taxon>Spermatophyta</taxon>
        <taxon>Magnoliopsida</taxon>
        <taxon>eudicotyledons</taxon>
        <taxon>Gunneridae</taxon>
        <taxon>Pentapetalae</taxon>
        <taxon>rosids</taxon>
        <taxon>malvids</taxon>
        <taxon>Malvales</taxon>
        <taxon>Malvaceae</taxon>
        <taxon>Malvoideae</taxon>
        <taxon>Hibiscus</taxon>
    </lineage>
</organism>
<sequence>MLTGSIPDGIGKLTTLKYFYAYTNRIIGGTAVTWNEWIFRRMYLKGTIPKEAIGFCSSATALSFASNGLTGALPITTRDRKLQTSQLFGCIKQQTSWGNSKLS</sequence>
<keyword evidence="2" id="KW-1185">Reference proteome</keyword>
<dbReference type="EMBL" id="JBBPBN010000020">
    <property type="protein sequence ID" value="KAK9016552.1"/>
    <property type="molecule type" value="Genomic_DNA"/>
</dbReference>
<reference evidence="1 2" key="1">
    <citation type="journal article" date="2024" name="G3 (Bethesda)">
        <title>Genome assembly of Hibiscus sabdariffa L. provides insights into metabolisms of medicinal natural products.</title>
        <authorList>
            <person name="Kim T."/>
        </authorList>
    </citation>
    <scope>NUCLEOTIDE SEQUENCE [LARGE SCALE GENOMIC DNA]</scope>
    <source>
        <strain evidence="1">TK-2024</strain>
        <tissue evidence="1">Old leaves</tissue>
    </source>
</reference>
<comment type="caution">
    <text evidence="1">The sequence shown here is derived from an EMBL/GenBank/DDBJ whole genome shotgun (WGS) entry which is preliminary data.</text>
</comment>
<dbReference type="Gene3D" id="3.80.10.10">
    <property type="entry name" value="Ribonuclease Inhibitor"/>
    <property type="match status" value="1"/>
</dbReference>
<dbReference type="Proteomes" id="UP001396334">
    <property type="component" value="Unassembled WGS sequence"/>
</dbReference>
<proteinExistence type="predicted"/>
<name>A0ABR2RV29_9ROSI</name>
<evidence type="ECO:0000313" key="2">
    <source>
        <dbReference type="Proteomes" id="UP001396334"/>
    </source>
</evidence>
<evidence type="ECO:0000313" key="1">
    <source>
        <dbReference type="EMBL" id="KAK9016552.1"/>
    </source>
</evidence>
<accession>A0ABR2RV29</accession>
<gene>
    <name evidence="1" type="ORF">V6N11_079048</name>
</gene>